<accession>A0AAV8D9W0</accession>
<dbReference type="GO" id="GO:0016788">
    <property type="term" value="F:hydrolase activity, acting on ester bonds"/>
    <property type="evidence" value="ECO:0007669"/>
    <property type="project" value="InterPro"/>
</dbReference>
<dbReference type="Pfam" id="PF00657">
    <property type="entry name" value="Lipase_GDSL"/>
    <property type="match status" value="1"/>
</dbReference>
<dbReference type="Gene3D" id="3.40.50.1110">
    <property type="entry name" value="SGNH hydrolase"/>
    <property type="match status" value="1"/>
</dbReference>
<gene>
    <name evidence="6" type="ORF">LUZ62_076138</name>
</gene>
<feature type="chain" id="PRO_5043720387" evidence="5">
    <location>
        <begin position="21"/>
        <end position="433"/>
    </location>
</feature>
<evidence type="ECO:0000256" key="4">
    <source>
        <dbReference type="ARBA" id="ARBA00023180"/>
    </source>
</evidence>
<evidence type="ECO:0000256" key="2">
    <source>
        <dbReference type="ARBA" id="ARBA00022729"/>
    </source>
</evidence>
<dbReference type="Proteomes" id="UP001140206">
    <property type="component" value="Chromosome 4"/>
</dbReference>
<reference evidence="6" key="1">
    <citation type="submission" date="2022-08" db="EMBL/GenBank/DDBJ databases">
        <authorList>
            <person name="Marques A."/>
        </authorList>
    </citation>
    <scope>NUCLEOTIDE SEQUENCE</scope>
    <source>
        <strain evidence="6">RhyPub2mFocal</strain>
        <tissue evidence="6">Leaves</tissue>
    </source>
</reference>
<keyword evidence="4" id="KW-0325">Glycoprotein</keyword>
<dbReference type="EMBL" id="JAMFTS010000004">
    <property type="protein sequence ID" value="KAJ4765763.1"/>
    <property type="molecule type" value="Genomic_DNA"/>
</dbReference>
<organism evidence="6 7">
    <name type="scientific">Rhynchospora pubera</name>
    <dbReference type="NCBI Taxonomy" id="906938"/>
    <lineage>
        <taxon>Eukaryota</taxon>
        <taxon>Viridiplantae</taxon>
        <taxon>Streptophyta</taxon>
        <taxon>Embryophyta</taxon>
        <taxon>Tracheophyta</taxon>
        <taxon>Spermatophyta</taxon>
        <taxon>Magnoliopsida</taxon>
        <taxon>Liliopsida</taxon>
        <taxon>Poales</taxon>
        <taxon>Cyperaceae</taxon>
        <taxon>Cyperoideae</taxon>
        <taxon>Rhynchosporeae</taxon>
        <taxon>Rhynchospora</taxon>
    </lineage>
</organism>
<keyword evidence="3" id="KW-0378">Hydrolase</keyword>
<evidence type="ECO:0000313" key="6">
    <source>
        <dbReference type="EMBL" id="KAJ4765763.1"/>
    </source>
</evidence>
<evidence type="ECO:0000256" key="5">
    <source>
        <dbReference type="SAM" id="SignalP"/>
    </source>
</evidence>
<comment type="similarity">
    <text evidence="1">Belongs to the 'GDSL' lipolytic enzyme family.</text>
</comment>
<keyword evidence="7" id="KW-1185">Reference proteome</keyword>
<protein>
    <submittedName>
        <fullName evidence="6">GDSL esterase/lipase</fullName>
    </submittedName>
</protein>
<evidence type="ECO:0000256" key="3">
    <source>
        <dbReference type="ARBA" id="ARBA00022801"/>
    </source>
</evidence>
<dbReference type="CDD" id="cd01837">
    <property type="entry name" value="SGNH_plant_lipase_like"/>
    <property type="match status" value="1"/>
</dbReference>
<comment type="caution">
    <text evidence="6">The sequence shown here is derived from an EMBL/GenBank/DDBJ whole genome shotgun (WGS) entry which is preliminary data.</text>
</comment>
<dbReference type="InterPro" id="IPR036514">
    <property type="entry name" value="SGNH_hydro_sf"/>
</dbReference>
<name>A0AAV8D9W0_9POAL</name>
<keyword evidence="2 5" id="KW-0732">Signal</keyword>
<feature type="signal peptide" evidence="5">
    <location>
        <begin position="1"/>
        <end position="20"/>
    </location>
</feature>
<evidence type="ECO:0000256" key="1">
    <source>
        <dbReference type="ARBA" id="ARBA00008668"/>
    </source>
</evidence>
<dbReference type="InterPro" id="IPR035669">
    <property type="entry name" value="SGNH_plant_lipase-like"/>
</dbReference>
<dbReference type="PANTHER" id="PTHR22835:SF681">
    <property type="entry name" value="OS01G0216300 PROTEIN"/>
    <property type="match status" value="1"/>
</dbReference>
<dbReference type="AlphaFoldDB" id="A0AAV8D9W0"/>
<proteinExistence type="inferred from homology"/>
<evidence type="ECO:0000313" key="7">
    <source>
        <dbReference type="Proteomes" id="UP001140206"/>
    </source>
</evidence>
<dbReference type="InterPro" id="IPR001087">
    <property type="entry name" value="GDSL"/>
</dbReference>
<sequence>MKRTVHIILSFLFFLWPIQPTPSHAFDSIFSFGDSYTDTGNINVLAKKNSLSLFSDNLPYGMTFFQRPSKRFCDGRLIVDFLAEEFGLPFLKPYLDKNESFRQGANFAVAGATTLDKAFFKQHNITVFEDPLSNSLPSQLQWFEELKPSLCQTVNECTYYFGRSLFIVGQIEGNDYIVMFSSLLSVEQMMSYTSTIIQTIAGTIKELIDQGARTVVVPGNIPMGCLPSLLTILKNDDYSTYDNTTGCLRKYNELSRYHNSLLLEAIKELRIKYPLAKIIYADFYKPVINFIRFPQRYGFTSIPLFVCCGIGGEYNWNQPNLCGTLHVTACQNPSTHVNWDGQRLTEASYHYVANSWLKGPYADPPILDARPVMINAHSNLHFMPNLSAADCIFRGGSSCNFPLCYRKCYHSCFEAPPSECQKCYLNTPVCCCS</sequence>
<dbReference type="PANTHER" id="PTHR22835">
    <property type="entry name" value="ZINC FINGER FYVE DOMAIN CONTAINING PROTEIN"/>
    <property type="match status" value="1"/>
</dbReference>